<dbReference type="Proteomes" id="UP000033448">
    <property type="component" value="Unassembled WGS sequence"/>
</dbReference>
<evidence type="ECO:0000256" key="1">
    <source>
        <dbReference type="SAM" id="MobiDB-lite"/>
    </source>
</evidence>
<dbReference type="OrthoDB" id="3239865at2"/>
<organism evidence="2 3">
    <name type="scientific">Microbacterium azadirachtae</name>
    <dbReference type="NCBI Taxonomy" id="582680"/>
    <lineage>
        <taxon>Bacteria</taxon>
        <taxon>Bacillati</taxon>
        <taxon>Actinomycetota</taxon>
        <taxon>Actinomycetes</taxon>
        <taxon>Micrococcales</taxon>
        <taxon>Microbacteriaceae</taxon>
        <taxon>Microbacterium</taxon>
    </lineage>
</organism>
<protein>
    <submittedName>
        <fullName evidence="2">Uncharacterized protein</fullName>
    </submittedName>
</protein>
<feature type="compositionally biased region" description="Basic and acidic residues" evidence="1">
    <location>
        <begin position="418"/>
        <end position="435"/>
    </location>
</feature>
<dbReference type="EMBL" id="JYIT01000051">
    <property type="protein sequence ID" value="KJL27450.1"/>
    <property type="molecule type" value="Genomic_DNA"/>
</dbReference>
<accession>A0A0F0L546</accession>
<reference evidence="2 3" key="1">
    <citation type="submission" date="2015-02" db="EMBL/GenBank/DDBJ databases">
        <title>Draft genome sequences of ten Microbacterium spp. with emphasis on heavy metal contaminated environments.</title>
        <authorList>
            <person name="Corretto E."/>
        </authorList>
    </citation>
    <scope>NUCLEOTIDE SEQUENCE [LARGE SCALE GENOMIC DNA]</scope>
    <source>
        <strain evidence="2 3">DSM 23848</strain>
    </source>
</reference>
<comment type="caution">
    <text evidence="2">The sequence shown here is derived from an EMBL/GenBank/DDBJ whole genome shotgun (WGS) entry which is preliminary data.</text>
</comment>
<gene>
    <name evidence="2" type="ORF">RL72_00420</name>
</gene>
<sequence>MARSPFTLAAAVTAAVPGADVVGARVLSSDGDARFDSAVATLADGTEVAIRASNDDDTASELAKESLALRALTPGARSMLRFAAPEHLGDGRVGDSRALVTTLLPGFQIDAADLPPGPGAAVSIGKAIAGVHALPVSVVRGAGLAERTPAEARDDVRVLIDRAAATGRVSARLTVRWREAVEADDLWRFESAVTLGGAHAESFLFSDDDERGPRVTGILGWHALSIGDPAIDLAWLTLAADARDDVLDAYASATLRAPDTGLGIRARLLAELELARWLLHGHDTHRPDIVDDAAHLLDALADGIHDDLAPRAGAGAGVDEAMSALDRVPATGANRIDTSMQTDTYDASAFAGIATDDTSAFGPRGGSAGGAEDAIEGRGADDVASTDPDAADADRHAQDLTATGAIEDLDPNATEDLSDLRPSRSDSGDARQGRSDDDEDDDRAARPGTLLPSEGGIAGSEADVADAHRAARAAFQRWTSASSE</sequence>
<name>A0A0F0L546_9MICO</name>
<evidence type="ECO:0000313" key="2">
    <source>
        <dbReference type="EMBL" id="KJL27450.1"/>
    </source>
</evidence>
<feature type="region of interest" description="Disordered" evidence="1">
    <location>
        <begin position="356"/>
        <end position="484"/>
    </location>
</feature>
<dbReference type="RefSeq" id="WP_045249169.1">
    <property type="nucleotide sequence ID" value="NZ_JYIT01000051.1"/>
</dbReference>
<keyword evidence="3" id="KW-1185">Reference proteome</keyword>
<dbReference type="InterPro" id="IPR011009">
    <property type="entry name" value="Kinase-like_dom_sf"/>
</dbReference>
<evidence type="ECO:0000313" key="3">
    <source>
        <dbReference type="Proteomes" id="UP000033448"/>
    </source>
</evidence>
<dbReference type="Gene3D" id="3.90.1200.10">
    <property type="match status" value="1"/>
</dbReference>
<dbReference type="AlphaFoldDB" id="A0A0F0L546"/>
<dbReference type="SUPFAM" id="SSF56112">
    <property type="entry name" value="Protein kinase-like (PK-like)"/>
    <property type="match status" value="1"/>
</dbReference>
<proteinExistence type="predicted"/>